<dbReference type="Proteomes" id="UP001057753">
    <property type="component" value="Unassembled WGS sequence"/>
</dbReference>
<dbReference type="Pfam" id="PF04519">
    <property type="entry name" value="Bactofilin"/>
    <property type="match status" value="1"/>
</dbReference>
<evidence type="ECO:0000256" key="1">
    <source>
        <dbReference type="ARBA" id="ARBA00044755"/>
    </source>
</evidence>
<dbReference type="EMBL" id="JABXYM010000001">
    <property type="protein sequence ID" value="MCR6096406.1"/>
    <property type="molecule type" value="Genomic_DNA"/>
</dbReference>
<proteinExistence type="inferred from homology"/>
<dbReference type="InterPro" id="IPR007607">
    <property type="entry name" value="BacA/B"/>
</dbReference>
<comment type="caution">
    <text evidence="3">The sequence shown here is derived from an EMBL/GenBank/DDBJ whole genome shotgun (WGS) entry which is preliminary data.</text>
</comment>
<accession>A0A9Q4FYJ0</accession>
<dbReference type="RefSeq" id="WP_078576764.1">
    <property type="nucleotide sequence ID" value="NZ_JABXYM010000001.1"/>
</dbReference>
<evidence type="ECO:0000256" key="2">
    <source>
        <dbReference type="SAM" id="MobiDB-lite"/>
    </source>
</evidence>
<organism evidence="3 4">
    <name type="scientific">Salipaludibacillus agaradhaerens</name>
    <name type="common">Bacillus agaradhaerens</name>
    <dbReference type="NCBI Taxonomy" id="76935"/>
    <lineage>
        <taxon>Bacteria</taxon>
        <taxon>Bacillati</taxon>
        <taxon>Bacillota</taxon>
        <taxon>Bacilli</taxon>
        <taxon>Bacillales</taxon>
        <taxon>Bacillaceae</taxon>
    </lineage>
</organism>
<dbReference type="AlphaFoldDB" id="A0A9Q4FYJ0"/>
<sequence>MFSNKKNEKKLSEVSTIIGEETVFKGSLDVNSSVRIDGQVDGDVTCYGDVTIGKTGRVENDLKARNLFLAGAVKGNVKVEGKIHIYDTGSLEGKAEMSTIIIEEKGRFHGESIMTGTVSSTEESSKVLEIEEAKAPKSDSSS</sequence>
<feature type="region of interest" description="Disordered" evidence="2">
    <location>
        <begin position="118"/>
        <end position="142"/>
    </location>
</feature>
<comment type="similarity">
    <text evidence="1">Belongs to the bactofilin family.</text>
</comment>
<dbReference type="PANTHER" id="PTHR35024:SF4">
    <property type="entry name" value="POLYMER-FORMING CYTOSKELETAL PROTEIN"/>
    <property type="match status" value="1"/>
</dbReference>
<reference evidence="3" key="1">
    <citation type="submission" date="2020-06" db="EMBL/GenBank/DDBJ databases">
        <title>Insight into the genomes of haloalkaliphilic bacilli from Kenyan soda lakes.</title>
        <authorList>
            <person name="Mwirichia R."/>
            <person name="Villamizar G.C."/>
            <person name="Poehlein A."/>
            <person name="Mugweru J."/>
            <person name="Kipnyargis A."/>
            <person name="Kiplimo D."/>
            <person name="Orwa P."/>
            <person name="Daniel R."/>
        </authorList>
    </citation>
    <scope>NUCLEOTIDE SEQUENCE</scope>
    <source>
        <strain evidence="3">B1096_S55</strain>
    </source>
</reference>
<keyword evidence="4" id="KW-1185">Reference proteome</keyword>
<dbReference type="OrthoDB" id="9789407at2"/>
<dbReference type="PANTHER" id="PTHR35024">
    <property type="entry name" value="HYPOTHETICAL CYTOSOLIC PROTEIN"/>
    <property type="match status" value="1"/>
</dbReference>
<gene>
    <name evidence="3" type="ORF">HXA33_07560</name>
</gene>
<evidence type="ECO:0000313" key="4">
    <source>
        <dbReference type="Proteomes" id="UP001057753"/>
    </source>
</evidence>
<feature type="compositionally biased region" description="Basic and acidic residues" evidence="2">
    <location>
        <begin position="123"/>
        <end position="142"/>
    </location>
</feature>
<evidence type="ECO:0000313" key="3">
    <source>
        <dbReference type="EMBL" id="MCR6096406.1"/>
    </source>
</evidence>
<protein>
    <submittedName>
        <fullName evidence="3">Polymer-forming cytoskeletal protein</fullName>
    </submittedName>
</protein>
<name>A0A9Q4FYJ0_SALAG</name>